<keyword evidence="2 3" id="KW-0040">ANK repeat</keyword>
<feature type="compositionally biased region" description="Low complexity" evidence="4">
    <location>
        <begin position="499"/>
        <end position="509"/>
    </location>
</feature>
<reference evidence="6 7" key="1">
    <citation type="journal article" date="2013" name="BMC Genomics">
        <title>Reconstruction of the lipid metabolism for the microalga Monoraphidium neglectum from its genome sequence reveals characteristics suitable for biofuel production.</title>
        <authorList>
            <person name="Bogen C."/>
            <person name="Al-Dilaimi A."/>
            <person name="Albersmeier A."/>
            <person name="Wichmann J."/>
            <person name="Grundmann M."/>
            <person name="Rupp O."/>
            <person name="Lauersen K.J."/>
            <person name="Blifernez-Klassen O."/>
            <person name="Kalinowski J."/>
            <person name="Goesmann A."/>
            <person name="Mussgnug J.H."/>
            <person name="Kruse O."/>
        </authorList>
    </citation>
    <scope>NUCLEOTIDE SEQUENCE [LARGE SCALE GENOMIC DNA]</scope>
    <source>
        <strain evidence="6 7">SAG 48.87</strain>
    </source>
</reference>
<feature type="domain" description="U-box" evidence="5">
    <location>
        <begin position="605"/>
        <end position="676"/>
    </location>
</feature>
<accession>A0A0D2K253</accession>
<dbReference type="GO" id="GO:0004842">
    <property type="term" value="F:ubiquitin-protein transferase activity"/>
    <property type="evidence" value="ECO:0007669"/>
    <property type="project" value="InterPro"/>
</dbReference>
<dbReference type="SMART" id="SM00504">
    <property type="entry name" value="Ubox"/>
    <property type="match status" value="1"/>
</dbReference>
<dbReference type="Proteomes" id="UP000054498">
    <property type="component" value="Unassembled WGS sequence"/>
</dbReference>
<dbReference type="SUPFAM" id="SSF57850">
    <property type="entry name" value="RING/U-box"/>
    <property type="match status" value="1"/>
</dbReference>
<dbReference type="InterPro" id="IPR003613">
    <property type="entry name" value="Ubox_domain"/>
</dbReference>
<feature type="repeat" description="ANK" evidence="3">
    <location>
        <begin position="283"/>
        <end position="315"/>
    </location>
</feature>
<name>A0A0D2K253_9CHLO</name>
<evidence type="ECO:0000313" key="6">
    <source>
        <dbReference type="EMBL" id="KIZ04638.1"/>
    </source>
</evidence>
<keyword evidence="7" id="KW-1185">Reference proteome</keyword>
<dbReference type="Pfam" id="PF12796">
    <property type="entry name" value="Ank_2"/>
    <property type="match status" value="1"/>
</dbReference>
<feature type="repeat" description="ANK" evidence="3">
    <location>
        <begin position="162"/>
        <end position="188"/>
    </location>
</feature>
<dbReference type="GeneID" id="25736197"/>
<evidence type="ECO:0000256" key="1">
    <source>
        <dbReference type="ARBA" id="ARBA00022737"/>
    </source>
</evidence>
<evidence type="ECO:0000256" key="3">
    <source>
        <dbReference type="PROSITE-ProRule" id="PRU00023"/>
    </source>
</evidence>
<dbReference type="Pfam" id="PF04564">
    <property type="entry name" value="U-box"/>
    <property type="match status" value="1"/>
</dbReference>
<dbReference type="EMBL" id="KK100631">
    <property type="protein sequence ID" value="KIZ04638.1"/>
    <property type="molecule type" value="Genomic_DNA"/>
</dbReference>
<gene>
    <name evidence="6" type="ORF">MNEG_3319</name>
</gene>
<protein>
    <recommendedName>
        <fullName evidence="5">U-box domain-containing protein</fullName>
    </recommendedName>
</protein>
<dbReference type="InterPro" id="IPR013083">
    <property type="entry name" value="Znf_RING/FYVE/PHD"/>
</dbReference>
<dbReference type="InterPro" id="IPR036770">
    <property type="entry name" value="Ankyrin_rpt-contain_sf"/>
</dbReference>
<evidence type="ECO:0000313" key="7">
    <source>
        <dbReference type="Proteomes" id="UP000054498"/>
    </source>
</evidence>
<dbReference type="Pfam" id="PF00023">
    <property type="entry name" value="Ank"/>
    <property type="match status" value="1"/>
</dbReference>
<dbReference type="Gene3D" id="1.25.40.20">
    <property type="entry name" value="Ankyrin repeat-containing domain"/>
    <property type="match status" value="2"/>
</dbReference>
<evidence type="ECO:0000256" key="4">
    <source>
        <dbReference type="SAM" id="MobiDB-lite"/>
    </source>
</evidence>
<dbReference type="SMART" id="SM00248">
    <property type="entry name" value="ANK"/>
    <property type="match status" value="5"/>
</dbReference>
<feature type="region of interest" description="Disordered" evidence="4">
    <location>
        <begin position="472"/>
        <end position="586"/>
    </location>
</feature>
<dbReference type="SUPFAM" id="SSF48403">
    <property type="entry name" value="Ankyrin repeat"/>
    <property type="match status" value="1"/>
</dbReference>
<dbReference type="UniPathway" id="UPA00143"/>
<dbReference type="PANTHER" id="PTHR46680:SF3">
    <property type="entry name" value="NF-KAPPA-B INHIBITOR CACTUS"/>
    <property type="match status" value="1"/>
</dbReference>
<evidence type="ECO:0000259" key="5">
    <source>
        <dbReference type="PROSITE" id="PS51698"/>
    </source>
</evidence>
<proteinExistence type="predicted"/>
<feature type="repeat" description="ANK" evidence="3">
    <location>
        <begin position="195"/>
        <end position="227"/>
    </location>
</feature>
<feature type="compositionally biased region" description="Low complexity" evidence="4">
    <location>
        <begin position="528"/>
        <end position="556"/>
    </location>
</feature>
<keyword evidence="1" id="KW-0677">Repeat</keyword>
<dbReference type="STRING" id="145388.A0A0D2K253"/>
<organism evidence="6 7">
    <name type="scientific">Monoraphidium neglectum</name>
    <dbReference type="NCBI Taxonomy" id="145388"/>
    <lineage>
        <taxon>Eukaryota</taxon>
        <taxon>Viridiplantae</taxon>
        <taxon>Chlorophyta</taxon>
        <taxon>core chlorophytes</taxon>
        <taxon>Chlorophyceae</taxon>
        <taxon>CS clade</taxon>
        <taxon>Sphaeropleales</taxon>
        <taxon>Selenastraceae</taxon>
        <taxon>Monoraphidium</taxon>
    </lineage>
</organism>
<dbReference type="PANTHER" id="PTHR46680">
    <property type="entry name" value="NF-KAPPA-B INHIBITOR ALPHA"/>
    <property type="match status" value="1"/>
</dbReference>
<evidence type="ECO:0000256" key="2">
    <source>
        <dbReference type="ARBA" id="ARBA00023043"/>
    </source>
</evidence>
<dbReference type="PROSITE" id="PS50088">
    <property type="entry name" value="ANK_REPEAT"/>
    <property type="match status" value="4"/>
</dbReference>
<dbReference type="CDD" id="cd16655">
    <property type="entry name" value="RING-Ubox_WDSUB1-like"/>
    <property type="match status" value="1"/>
</dbReference>
<dbReference type="KEGG" id="mng:MNEG_3319"/>
<dbReference type="Gene3D" id="3.30.40.10">
    <property type="entry name" value="Zinc/RING finger domain, C3HC4 (zinc finger)"/>
    <property type="match status" value="1"/>
</dbReference>
<dbReference type="PROSITE" id="PS51698">
    <property type="entry name" value="U_BOX"/>
    <property type="match status" value="1"/>
</dbReference>
<dbReference type="OrthoDB" id="194358at2759"/>
<sequence>MMIAISAGSTEDARALLEVRRAPYSSMMVQMQHFTAAPIVSLQCCSGVIAALPLPAMRAGQLLASAEANPSLIYVHSKDGLNVWHLAAQSGDPQVVNMVAAAVSEVLSHQKKQDKMLAQVNAGFNTVNLAVNHIAAATTAAIPSQIAIPMGRNIDKDAQTREGKTALMVAVQGGHSAAVAALLSCGVDAWRGEIRGNTALHMAVWQGDIACVKLLLAHADNEESPDLPDARRLVNSVNLTGLTPAHFACWRGHGGVLRDLVNAGAYLAAGASGDSMGDVSCNKGSTPLHLAAMKGDVTIIRLLLKAHAKLLELTAGSDHRLRDPRRIPDGYGKTAYTIAFDLGRSEAAEVLDPTVALQEAVNRATINACPKKARGSAGAGAAAAAAALGRRAKKPAGDGPHGGSASPERRAGWIKAAWEQEAVAVAAGPAHTVPAAAQAPGSDAKAGPWLPALASPPRAVAVGAAEVPALAPPPRQKQAHAQQSVAAVEQTAGKPLPPQQRQQQQQQQQQRDEEGLQRAAARLQGHTQAQEQQPNEPEQQQELQSSQKQAQQPASERTAAVLSASEHGQGAATPQPPQAAEVPVPALALAAPAEAAPAPPATAQEPPEDLVCPITGELFLDPVRASDGRCYEREAIETWLMLGNTSFPGGRARIASRKLTADDDTRRRVGEWRAAH</sequence>
<dbReference type="InterPro" id="IPR051070">
    <property type="entry name" value="NF-kappa-B_inhibitor"/>
</dbReference>
<dbReference type="AlphaFoldDB" id="A0A0D2K253"/>
<dbReference type="RefSeq" id="XP_013903657.1">
    <property type="nucleotide sequence ID" value="XM_014048203.1"/>
</dbReference>
<dbReference type="GO" id="GO:0016567">
    <property type="term" value="P:protein ubiquitination"/>
    <property type="evidence" value="ECO:0007669"/>
    <property type="project" value="UniProtKB-UniPathway"/>
</dbReference>
<dbReference type="InterPro" id="IPR002110">
    <property type="entry name" value="Ankyrin_rpt"/>
</dbReference>
<feature type="repeat" description="ANK" evidence="3">
    <location>
        <begin position="240"/>
        <end position="272"/>
    </location>
</feature>
<dbReference type="PROSITE" id="PS50297">
    <property type="entry name" value="ANK_REP_REGION"/>
    <property type="match status" value="4"/>
</dbReference>